<feature type="domain" description="4Fe-4S ferredoxin-type" evidence="4">
    <location>
        <begin position="147"/>
        <end position="176"/>
    </location>
</feature>
<organism evidence="5 6">
    <name type="scientific">Alkalibaculum bacchi</name>
    <dbReference type="NCBI Taxonomy" id="645887"/>
    <lineage>
        <taxon>Bacteria</taxon>
        <taxon>Bacillati</taxon>
        <taxon>Bacillota</taxon>
        <taxon>Clostridia</taxon>
        <taxon>Eubacteriales</taxon>
        <taxon>Eubacteriaceae</taxon>
        <taxon>Alkalibaculum</taxon>
    </lineage>
</organism>
<reference evidence="5 6" key="1">
    <citation type="submission" date="2018-06" db="EMBL/GenBank/DDBJ databases">
        <title>Genomic Encyclopedia of Type Strains, Phase IV (KMG-IV): sequencing the most valuable type-strain genomes for metagenomic binning, comparative biology and taxonomic classification.</title>
        <authorList>
            <person name="Goeker M."/>
        </authorList>
    </citation>
    <scope>NUCLEOTIDE SEQUENCE [LARGE SCALE GENOMIC DNA]</scope>
    <source>
        <strain evidence="5 6">DSM 22112</strain>
    </source>
</reference>
<dbReference type="OrthoDB" id="9815745at2"/>
<keyword evidence="6" id="KW-1185">Reference proteome</keyword>
<dbReference type="PROSITE" id="PS51379">
    <property type="entry name" value="4FE4S_FER_2"/>
    <property type="match status" value="2"/>
</dbReference>
<comment type="caution">
    <text evidence="5">The sequence shown here is derived from an EMBL/GenBank/DDBJ whole genome shotgun (WGS) entry which is preliminary data.</text>
</comment>
<keyword evidence="1" id="KW-0479">Metal-binding</keyword>
<evidence type="ECO:0000313" key="5">
    <source>
        <dbReference type="EMBL" id="RBP56953.1"/>
    </source>
</evidence>
<sequence length="225" mass="25149">MGATHIGSSNISSAHNEICKQGGEYLRQYDYCITIGMVLPDSTIDGILRDDVHSFADYFSAYQSINQQLGIISIVIATFLQQNSYLSMAISPSLYPDKEKLCSNFSHKIGARLSGLGWIGKSGLLITPDYGPRVRFVSVLTNLRLRNSGYIMDSRCGNCHACVDSCPVHAYTGRDFVPEEPREMRYNAVACYDYHRQRKNEGKIDMCGYCVQACPYGKQAKNIVR</sequence>
<dbReference type="PROSITE" id="PS00198">
    <property type="entry name" value="4FE4S_FER_1"/>
    <property type="match status" value="1"/>
</dbReference>
<feature type="domain" description="4Fe-4S ferredoxin-type" evidence="4">
    <location>
        <begin position="195"/>
        <end position="225"/>
    </location>
</feature>
<dbReference type="AlphaFoldDB" id="A0A366HXU3"/>
<dbReference type="PANTHER" id="PTHR42827">
    <property type="entry name" value="IRON-SULFUR CLUSTER-BINDING PROTEIN-RELATED"/>
    <property type="match status" value="1"/>
</dbReference>
<evidence type="ECO:0000256" key="1">
    <source>
        <dbReference type="ARBA" id="ARBA00022723"/>
    </source>
</evidence>
<dbReference type="Proteomes" id="UP000253490">
    <property type="component" value="Unassembled WGS sequence"/>
</dbReference>
<dbReference type="Pfam" id="PF13484">
    <property type="entry name" value="Fer4_16"/>
    <property type="match status" value="1"/>
</dbReference>
<proteinExistence type="predicted"/>
<dbReference type="InterPro" id="IPR017900">
    <property type="entry name" value="4Fe4S_Fe_S_CS"/>
</dbReference>
<dbReference type="PANTHER" id="PTHR42827:SF1">
    <property type="entry name" value="IRON-SULFUR CLUSTER-BINDING PROTEIN"/>
    <property type="match status" value="1"/>
</dbReference>
<keyword evidence="3" id="KW-0411">Iron-sulfur</keyword>
<dbReference type="GO" id="GO:0051536">
    <property type="term" value="F:iron-sulfur cluster binding"/>
    <property type="evidence" value="ECO:0007669"/>
    <property type="project" value="UniProtKB-KW"/>
</dbReference>
<gene>
    <name evidence="5" type="ORF">DES36_1374</name>
</gene>
<dbReference type="SUPFAM" id="SSF54862">
    <property type="entry name" value="4Fe-4S ferredoxins"/>
    <property type="match status" value="1"/>
</dbReference>
<evidence type="ECO:0000256" key="2">
    <source>
        <dbReference type="ARBA" id="ARBA00023004"/>
    </source>
</evidence>
<dbReference type="RefSeq" id="WP_113921951.1">
    <property type="nucleotide sequence ID" value="NZ_QNRX01000037.1"/>
</dbReference>
<dbReference type="Gene3D" id="3.30.70.20">
    <property type="match status" value="1"/>
</dbReference>
<accession>A0A366HXU3</accession>
<evidence type="ECO:0000259" key="4">
    <source>
        <dbReference type="PROSITE" id="PS51379"/>
    </source>
</evidence>
<name>A0A366HXU3_9FIRM</name>
<protein>
    <submittedName>
        <fullName evidence="5">4Fe-4S dicluster protein</fullName>
    </submittedName>
</protein>
<dbReference type="InterPro" id="IPR017896">
    <property type="entry name" value="4Fe4S_Fe-S-bd"/>
</dbReference>
<keyword evidence="2" id="KW-0408">Iron</keyword>
<evidence type="ECO:0000256" key="3">
    <source>
        <dbReference type="ARBA" id="ARBA00023014"/>
    </source>
</evidence>
<evidence type="ECO:0000313" key="6">
    <source>
        <dbReference type="Proteomes" id="UP000253490"/>
    </source>
</evidence>
<dbReference type="GO" id="GO:0046872">
    <property type="term" value="F:metal ion binding"/>
    <property type="evidence" value="ECO:0007669"/>
    <property type="project" value="UniProtKB-KW"/>
</dbReference>
<dbReference type="EMBL" id="QNRX01000037">
    <property type="protein sequence ID" value="RBP56953.1"/>
    <property type="molecule type" value="Genomic_DNA"/>
</dbReference>